<dbReference type="EMBL" id="SGKU01000008">
    <property type="protein sequence ID" value="NFA41854.1"/>
    <property type="molecule type" value="Genomic_DNA"/>
</dbReference>
<dbReference type="EMBL" id="SWVK01000012">
    <property type="protein sequence ID" value="NFN35436.1"/>
    <property type="molecule type" value="Genomic_DNA"/>
</dbReference>
<evidence type="ECO:0000256" key="1">
    <source>
        <dbReference type="SAM" id="SignalP"/>
    </source>
</evidence>
<dbReference type="Proteomes" id="UP000472355">
    <property type="component" value="Unassembled WGS sequence"/>
</dbReference>
<proteinExistence type="predicted"/>
<evidence type="ECO:0000313" key="5">
    <source>
        <dbReference type="EMBL" id="NFN35436.1"/>
    </source>
</evidence>
<feature type="signal peptide" evidence="1">
    <location>
        <begin position="1"/>
        <end position="21"/>
    </location>
</feature>
<protein>
    <recommendedName>
        <fullName evidence="2">YhfM-like domain-containing protein</fullName>
    </recommendedName>
</protein>
<dbReference type="RefSeq" id="WP_012450074.1">
    <property type="nucleotide sequence ID" value="NZ_CP010520.1"/>
</dbReference>
<sequence length="277" mass="32232">MFKKKIFILLLTLFTSAFVLIGCSAYDKVAVTIGIKNENFEYIKQNKVDKIVIQSARDTGFMFIITEPNAINDMYKLLSNGNEVSEHSSLDPDYYFEIHMGDDIKKYNYIVGADERGKGNFFNDEECFSISNRLDDTIIQNLSFIRKPRNFQYVYYQTILSVLEAEKTNFDESNKVGIDISGDIDCLKYILSTDLQQFEKNIAKVIPNAEIVKNNSREFDTIIKVKNRGYNSTIFKTMITVDNKKDKVFNTYYILAEYNFRNWDIDMGEANKMPNEW</sequence>
<evidence type="ECO:0000313" key="4">
    <source>
        <dbReference type="EMBL" id="NFF87043.1"/>
    </source>
</evidence>
<evidence type="ECO:0000259" key="2">
    <source>
        <dbReference type="Pfam" id="PF26353"/>
    </source>
</evidence>
<dbReference type="InterPro" id="IPR058780">
    <property type="entry name" value="YhfM-like_dom"/>
</dbReference>
<dbReference type="Proteomes" id="UP000476820">
    <property type="component" value="Unassembled WGS sequence"/>
</dbReference>
<reference evidence="7 8" key="2">
    <citation type="submission" date="2019-04" db="EMBL/GenBank/DDBJ databases">
        <title>Genome sequencing of Clostridium botulinum Groups I-IV and Clostridium butyricum.</title>
        <authorList>
            <person name="Brunt J."/>
            <person name="Van Vliet A.H.M."/>
            <person name="Stringer S.C."/>
            <person name="Carter A.T."/>
            <person name="Peck M.W."/>
        </authorList>
    </citation>
    <scope>NUCLEOTIDE SEQUENCE [LARGE SCALE GENOMIC DNA]</scope>
    <source>
        <strain evidence="4 8">1605</strain>
        <strain evidence="5 7">CB-K-33E</strain>
    </source>
</reference>
<evidence type="ECO:0000313" key="6">
    <source>
        <dbReference type="Proteomes" id="UP000472355"/>
    </source>
</evidence>
<feature type="domain" description="YhfM-like" evidence="2">
    <location>
        <begin position="44"/>
        <end position="148"/>
    </location>
</feature>
<evidence type="ECO:0000313" key="7">
    <source>
        <dbReference type="Proteomes" id="UP000473681"/>
    </source>
</evidence>
<reference evidence="3 6" key="1">
    <citation type="submission" date="2019-02" db="EMBL/GenBank/DDBJ databases">
        <title>Genome sequencing of Clostridium botulinum clinical isolates.</title>
        <authorList>
            <person name="Brunt J."/>
            <person name="Van Vliet A.H.M."/>
            <person name="Stringer S.C."/>
            <person name="Grant K.A."/>
            <person name="Carter A.C."/>
            <person name="Peck M.W."/>
        </authorList>
    </citation>
    <scope>NUCLEOTIDE SEQUENCE [LARGE SCALE GENOMIC DNA]</scope>
    <source>
        <strain evidence="3 6">H113700579</strain>
    </source>
</reference>
<evidence type="ECO:0000313" key="3">
    <source>
        <dbReference type="EMBL" id="NFA41854.1"/>
    </source>
</evidence>
<feature type="chain" id="PRO_5044052881" description="YhfM-like domain-containing protein" evidence="1">
    <location>
        <begin position="22"/>
        <end position="277"/>
    </location>
</feature>
<dbReference type="OrthoDB" id="1931871at2"/>
<gene>
    <name evidence="3" type="ORF">EXM65_04505</name>
    <name evidence="4" type="ORF">FC774_03930</name>
    <name evidence="5" type="ORF">FDB51_09940</name>
</gene>
<evidence type="ECO:0000313" key="8">
    <source>
        <dbReference type="Proteomes" id="UP000476820"/>
    </source>
</evidence>
<dbReference type="AlphaFoldDB" id="A0A0C2N5S4"/>
<dbReference type="EMBL" id="SWOV01000006">
    <property type="protein sequence ID" value="NFF87043.1"/>
    <property type="molecule type" value="Genomic_DNA"/>
</dbReference>
<name>A0A0C2N5S4_CLOBO</name>
<dbReference type="PROSITE" id="PS51257">
    <property type="entry name" value="PROKAR_LIPOPROTEIN"/>
    <property type="match status" value="1"/>
</dbReference>
<comment type="caution">
    <text evidence="3">The sequence shown here is derived from an EMBL/GenBank/DDBJ whole genome shotgun (WGS) entry which is preliminary data.</text>
</comment>
<organism evidence="3 6">
    <name type="scientific">Clostridium botulinum</name>
    <dbReference type="NCBI Taxonomy" id="1491"/>
    <lineage>
        <taxon>Bacteria</taxon>
        <taxon>Bacillati</taxon>
        <taxon>Bacillota</taxon>
        <taxon>Clostridia</taxon>
        <taxon>Eubacteriales</taxon>
        <taxon>Clostridiaceae</taxon>
        <taxon>Clostridium</taxon>
    </lineage>
</organism>
<accession>A0A0C2N5S4</accession>
<dbReference type="Proteomes" id="UP000473681">
    <property type="component" value="Unassembled WGS sequence"/>
</dbReference>
<dbReference type="Pfam" id="PF26353">
    <property type="entry name" value="YhfM"/>
    <property type="match status" value="1"/>
</dbReference>
<keyword evidence="1" id="KW-0732">Signal</keyword>